<dbReference type="NCBIfam" id="NF033545">
    <property type="entry name" value="transpos_IS630"/>
    <property type="match status" value="1"/>
</dbReference>
<dbReference type="InterPro" id="IPR036397">
    <property type="entry name" value="RNaseH_sf"/>
</dbReference>
<dbReference type="Proteomes" id="UP000297739">
    <property type="component" value="Unassembled WGS sequence"/>
</dbReference>
<dbReference type="InterPro" id="IPR038717">
    <property type="entry name" value="Tc1-like_DDE_dom"/>
</dbReference>
<protein>
    <submittedName>
        <fullName evidence="3">IS630 family transposase</fullName>
    </submittedName>
</protein>
<dbReference type="PANTHER" id="PTHR46564:SF1">
    <property type="entry name" value="TRANSPOSASE"/>
    <property type="match status" value="1"/>
</dbReference>
<dbReference type="Pfam" id="PF13358">
    <property type="entry name" value="DDE_3"/>
    <property type="match status" value="1"/>
</dbReference>
<sequence>MRGSPARCDAGRTGPATSGRRQPRRGANRALADAASAGFAAQKKSLHAAERDTERVKGLRRDFLEALQHQDVTRFKFVDETSVNLTYTRRYGRALGGRRVDAAVPLHNGPNVTVVAALSAQGVEAVMELDGAVNTASFAVYLEQVLGPGLQPGDVVVLDNLRVHKAAGLAELVEARGARLLYLPPYSPDFTPIERAFSKLKTYLRTAAARTREALTAALQAALAWITTQDAQNWFNHSGYHVH</sequence>
<reference evidence="3 4" key="1">
    <citation type="submission" date="2019-04" db="EMBL/GenBank/DDBJ databases">
        <authorList>
            <person name="Feng G."/>
            <person name="Zhang J."/>
            <person name="Zhu H."/>
        </authorList>
    </citation>
    <scope>NUCLEOTIDE SEQUENCE [LARGE SCALE GENOMIC DNA]</scope>
    <source>
        <strain evidence="3 4">JCM 17223</strain>
    </source>
</reference>
<dbReference type="GO" id="GO:0003676">
    <property type="term" value="F:nucleic acid binding"/>
    <property type="evidence" value="ECO:0007669"/>
    <property type="project" value="InterPro"/>
</dbReference>
<evidence type="ECO:0000313" key="4">
    <source>
        <dbReference type="Proteomes" id="UP000297739"/>
    </source>
</evidence>
<comment type="caution">
    <text evidence="3">The sequence shown here is derived from an EMBL/GenBank/DDBJ whole genome shotgun (WGS) entry which is preliminary data.</text>
</comment>
<organism evidence="3 4">
    <name type="scientific">Hymenobacter elongatus</name>
    <dbReference type="NCBI Taxonomy" id="877208"/>
    <lineage>
        <taxon>Bacteria</taxon>
        <taxon>Pseudomonadati</taxon>
        <taxon>Bacteroidota</taxon>
        <taxon>Cytophagia</taxon>
        <taxon>Cytophagales</taxon>
        <taxon>Hymenobacteraceae</taxon>
        <taxon>Hymenobacter</taxon>
    </lineage>
</organism>
<gene>
    <name evidence="3" type="ORF">E5J99_17515</name>
</gene>
<feature type="domain" description="Tc1-like transposase DDE" evidence="2">
    <location>
        <begin position="77"/>
        <end position="215"/>
    </location>
</feature>
<feature type="region of interest" description="Disordered" evidence="1">
    <location>
        <begin position="1"/>
        <end position="34"/>
    </location>
</feature>
<accession>A0A4Z0PGJ9</accession>
<keyword evidence="4" id="KW-1185">Reference proteome</keyword>
<evidence type="ECO:0000256" key="1">
    <source>
        <dbReference type="SAM" id="MobiDB-lite"/>
    </source>
</evidence>
<dbReference type="OrthoDB" id="129174at2"/>
<dbReference type="Gene3D" id="3.30.420.10">
    <property type="entry name" value="Ribonuclease H-like superfamily/Ribonuclease H"/>
    <property type="match status" value="1"/>
</dbReference>
<dbReference type="PANTHER" id="PTHR46564">
    <property type="entry name" value="TRANSPOSASE"/>
    <property type="match status" value="1"/>
</dbReference>
<proteinExistence type="predicted"/>
<name>A0A4Z0PGJ9_9BACT</name>
<evidence type="ECO:0000259" key="2">
    <source>
        <dbReference type="Pfam" id="PF13358"/>
    </source>
</evidence>
<evidence type="ECO:0000313" key="3">
    <source>
        <dbReference type="EMBL" id="TGE14139.1"/>
    </source>
</evidence>
<dbReference type="AlphaFoldDB" id="A0A4Z0PGJ9"/>
<dbReference type="EMBL" id="SRLD01000041">
    <property type="protein sequence ID" value="TGE14139.1"/>
    <property type="molecule type" value="Genomic_DNA"/>
</dbReference>
<dbReference type="InterPro" id="IPR047655">
    <property type="entry name" value="Transpos_IS630-like"/>
</dbReference>